<dbReference type="Proteomes" id="UP001286313">
    <property type="component" value="Unassembled WGS sequence"/>
</dbReference>
<dbReference type="CDD" id="cd01650">
    <property type="entry name" value="RT_nLTR_like"/>
    <property type="match status" value="1"/>
</dbReference>
<dbReference type="EMBL" id="JAWQEG010001109">
    <property type="protein sequence ID" value="KAK3882282.1"/>
    <property type="molecule type" value="Genomic_DNA"/>
</dbReference>
<sequence>MNIFERVVRKRLTEFMEENDAFNEGQHGFRKGRSCLSQLLVHQEAILHDISKGRNVDVIYLDFAKAFDKVDHSLLFHRLKSLGIGGTLGQWLHSFLADRKQKVSVQGHLSPPSAVTSGVPQGSVLGPLLFLIMIGDIDKGLQHSTVTSFADDTRMKMQIETVDDVALLQQDLNCLLSWAKDNNMKMNGDKFEVMMYGPLLDIKEHTKYQAHQQNITLKEYVRDLGVTWSADGTFSHHIHLYHHNREETNRLDLKDLSDKGKVLYANLVEGLGSTEVRILLSALVSTQDGRHHETRSPTENVHQ</sequence>
<dbReference type="InterPro" id="IPR043502">
    <property type="entry name" value="DNA/RNA_pol_sf"/>
</dbReference>
<dbReference type="Pfam" id="PF00078">
    <property type="entry name" value="RVT_1"/>
    <property type="match status" value="1"/>
</dbReference>
<evidence type="ECO:0000259" key="1">
    <source>
        <dbReference type="PROSITE" id="PS50878"/>
    </source>
</evidence>
<name>A0AAE1FX54_PETCI</name>
<evidence type="ECO:0000313" key="2">
    <source>
        <dbReference type="EMBL" id="KAK3882282.1"/>
    </source>
</evidence>
<keyword evidence="3" id="KW-1185">Reference proteome</keyword>
<organism evidence="2 3">
    <name type="scientific">Petrolisthes cinctipes</name>
    <name type="common">Flat porcelain crab</name>
    <dbReference type="NCBI Taxonomy" id="88211"/>
    <lineage>
        <taxon>Eukaryota</taxon>
        <taxon>Metazoa</taxon>
        <taxon>Ecdysozoa</taxon>
        <taxon>Arthropoda</taxon>
        <taxon>Crustacea</taxon>
        <taxon>Multicrustacea</taxon>
        <taxon>Malacostraca</taxon>
        <taxon>Eumalacostraca</taxon>
        <taxon>Eucarida</taxon>
        <taxon>Decapoda</taxon>
        <taxon>Pleocyemata</taxon>
        <taxon>Anomura</taxon>
        <taxon>Galatheoidea</taxon>
        <taxon>Porcellanidae</taxon>
        <taxon>Petrolisthes</taxon>
    </lineage>
</organism>
<comment type="caution">
    <text evidence="2">The sequence shown here is derived from an EMBL/GenBank/DDBJ whole genome shotgun (WGS) entry which is preliminary data.</text>
</comment>
<feature type="domain" description="Reverse transcriptase" evidence="1">
    <location>
        <begin position="1"/>
        <end position="228"/>
    </location>
</feature>
<dbReference type="AlphaFoldDB" id="A0AAE1FX54"/>
<proteinExistence type="predicted"/>
<dbReference type="PROSITE" id="PS50878">
    <property type="entry name" value="RT_POL"/>
    <property type="match status" value="1"/>
</dbReference>
<accession>A0AAE1FX54</accession>
<protein>
    <recommendedName>
        <fullName evidence="1">Reverse transcriptase domain-containing protein</fullName>
    </recommendedName>
</protein>
<dbReference type="GO" id="GO:0071897">
    <property type="term" value="P:DNA biosynthetic process"/>
    <property type="evidence" value="ECO:0007669"/>
    <property type="project" value="UniProtKB-ARBA"/>
</dbReference>
<reference evidence="2" key="1">
    <citation type="submission" date="2023-10" db="EMBL/GenBank/DDBJ databases">
        <title>Genome assemblies of two species of porcelain crab, Petrolisthes cinctipes and Petrolisthes manimaculis (Anomura: Porcellanidae).</title>
        <authorList>
            <person name="Angst P."/>
        </authorList>
    </citation>
    <scope>NUCLEOTIDE SEQUENCE</scope>
    <source>
        <strain evidence="2">PB745_01</strain>
        <tissue evidence="2">Gill</tissue>
    </source>
</reference>
<dbReference type="SUPFAM" id="SSF56672">
    <property type="entry name" value="DNA/RNA polymerases"/>
    <property type="match status" value="1"/>
</dbReference>
<evidence type="ECO:0000313" key="3">
    <source>
        <dbReference type="Proteomes" id="UP001286313"/>
    </source>
</evidence>
<dbReference type="InterPro" id="IPR000477">
    <property type="entry name" value="RT_dom"/>
</dbReference>
<dbReference type="PANTHER" id="PTHR33332">
    <property type="entry name" value="REVERSE TRANSCRIPTASE DOMAIN-CONTAINING PROTEIN"/>
    <property type="match status" value="1"/>
</dbReference>
<gene>
    <name evidence="2" type="ORF">Pcinc_013332</name>
</gene>